<evidence type="ECO:0000256" key="3">
    <source>
        <dbReference type="ARBA" id="ARBA00038412"/>
    </source>
</evidence>
<dbReference type="GO" id="GO:0016787">
    <property type="term" value="F:hydrolase activity"/>
    <property type="evidence" value="ECO:0007669"/>
    <property type="project" value="UniProtKB-KW"/>
</dbReference>
<dbReference type="SMART" id="SM00507">
    <property type="entry name" value="HNHc"/>
    <property type="match status" value="1"/>
</dbReference>
<dbReference type="PANTHER" id="PTHR41286:SF1">
    <property type="entry name" value="HNH NUCLEASE YAJD-RELATED"/>
    <property type="match status" value="1"/>
</dbReference>
<evidence type="ECO:0000256" key="1">
    <source>
        <dbReference type="ARBA" id="ARBA00022722"/>
    </source>
</evidence>
<dbReference type="GO" id="GO:0008270">
    <property type="term" value="F:zinc ion binding"/>
    <property type="evidence" value="ECO:0007669"/>
    <property type="project" value="InterPro"/>
</dbReference>
<organism evidence="6 7">
    <name type="scientific">Lysinibacillus sphaericus</name>
    <name type="common">Bacillus sphaericus</name>
    <dbReference type="NCBI Taxonomy" id="1421"/>
    <lineage>
        <taxon>Bacteria</taxon>
        <taxon>Bacillati</taxon>
        <taxon>Bacillota</taxon>
        <taxon>Bacilli</taxon>
        <taxon>Bacillales</taxon>
        <taxon>Bacillaceae</taxon>
        <taxon>Lysinibacillus</taxon>
    </lineage>
</organism>
<comment type="caution">
    <text evidence="6">The sequence shown here is derived from an EMBL/GenBank/DDBJ whole genome shotgun (WGS) entry which is preliminary data.</text>
</comment>
<dbReference type="CDD" id="cd00085">
    <property type="entry name" value="HNHc"/>
    <property type="match status" value="1"/>
</dbReference>
<dbReference type="InterPro" id="IPR002711">
    <property type="entry name" value="HNH"/>
</dbReference>
<keyword evidence="2" id="KW-0378">Hydrolase</keyword>
<reference evidence="6 7" key="1">
    <citation type="submission" date="2018-06" db="EMBL/GenBank/DDBJ databases">
        <authorList>
            <consortium name="Pathogen Informatics"/>
            <person name="Doyle S."/>
        </authorList>
    </citation>
    <scope>NUCLEOTIDE SEQUENCE [LARGE SCALE GENOMIC DNA]</scope>
    <source>
        <strain evidence="6 7">NCTC10338</strain>
    </source>
</reference>
<sequence length="120" mass="14241">MIMKRCSKPGCINHIPRSQRPPYCIDHQRINNRTYDDKRDPKTVQFYHSAAWKQFRIAVLNERHHLCEVCIATGELTPADTVHHIVEIKRDWSRRLDRTNVQVICRACHNKEHKRGFLAD</sequence>
<comment type="similarity">
    <text evidence="3">Belongs to the HNH nuclease family.</text>
</comment>
<dbReference type="Gene3D" id="1.10.30.50">
    <property type="match status" value="1"/>
</dbReference>
<gene>
    <name evidence="6" type="ORF">NCTC10338_04781</name>
</gene>
<evidence type="ECO:0000259" key="5">
    <source>
        <dbReference type="SMART" id="SM00507"/>
    </source>
</evidence>
<accession>A0AAJ5DF96</accession>
<dbReference type="InterPro" id="IPR003615">
    <property type="entry name" value="HNH_nuc"/>
</dbReference>
<evidence type="ECO:0000256" key="2">
    <source>
        <dbReference type="ARBA" id="ARBA00022801"/>
    </source>
</evidence>
<dbReference type="PANTHER" id="PTHR41286">
    <property type="entry name" value="HNH NUCLEASE YAJD-RELATED"/>
    <property type="match status" value="1"/>
</dbReference>
<evidence type="ECO:0000256" key="4">
    <source>
        <dbReference type="ARBA" id="ARBA00040194"/>
    </source>
</evidence>
<name>A0AAJ5DF96_LYSSH</name>
<dbReference type="GO" id="GO:0003676">
    <property type="term" value="F:nucleic acid binding"/>
    <property type="evidence" value="ECO:0007669"/>
    <property type="project" value="InterPro"/>
</dbReference>
<evidence type="ECO:0000313" key="7">
    <source>
        <dbReference type="Proteomes" id="UP000255295"/>
    </source>
</evidence>
<keyword evidence="1" id="KW-0540">Nuclease</keyword>
<dbReference type="GO" id="GO:0004519">
    <property type="term" value="F:endonuclease activity"/>
    <property type="evidence" value="ECO:0007669"/>
    <property type="project" value="UniProtKB-KW"/>
</dbReference>
<dbReference type="AlphaFoldDB" id="A0AAJ5DF96"/>
<feature type="domain" description="HNH nuclease" evidence="5">
    <location>
        <begin position="54"/>
        <end position="110"/>
    </location>
</feature>
<dbReference type="Pfam" id="PF01844">
    <property type="entry name" value="HNH"/>
    <property type="match status" value="1"/>
</dbReference>
<proteinExistence type="inferred from homology"/>
<protein>
    <recommendedName>
        <fullName evidence="4">Putative HNH nuclease YajD</fullName>
    </recommendedName>
</protein>
<keyword evidence="6" id="KW-0255">Endonuclease</keyword>
<evidence type="ECO:0000313" key="6">
    <source>
        <dbReference type="EMBL" id="SUX55538.1"/>
    </source>
</evidence>
<dbReference type="GO" id="GO:0005829">
    <property type="term" value="C:cytosol"/>
    <property type="evidence" value="ECO:0007669"/>
    <property type="project" value="TreeGrafter"/>
</dbReference>
<dbReference type="EMBL" id="UFSZ01000003">
    <property type="protein sequence ID" value="SUX55538.1"/>
    <property type="molecule type" value="Genomic_DNA"/>
</dbReference>
<dbReference type="Proteomes" id="UP000255295">
    <property type="component" value="Unassembled WGS sequence"/>
</dbReference>